<dbReference type="AlphaFoldDB" id="A0A562JP97"/>
<feature type="transmembrane region" description="Helical" evidence="1">
    <location>
        <begin position="152"/>
        <end position="185"/>
    </location>
</feature>
<keyword evidence="1" id="KW-0812">Transmembrane</keyword>
<dbReference type="OrthoDB" id="244199at2"/>
<keyword evidence="3" id="KW-0328">Glycosyltransferase</keyword>
<organism evidence="3 4">
    <name type="scientific">Cytobacillus oceanisediminis</name>
    <dbReference type="NCBI Taxonomy" id="665099"/>
    <lineage>
        <taxon>Bacteria</taxon>
        <taxon>Bacillati</taxon>
        <taxon>Bacillota</taxon>
        <taxon>Bacilli</taxon>
        <taxon>Bacillales</taxon>
        <taxon>Bacillaceae</taxon>
        <taxon>Cytobacillus</taxon>
    </lineage>
</organism>
<dbReference type="InterPro" id="IPR038731">
    <property type="entry name" value="RgtA/B/C-like"/>
</dbReference>
<evidence type="ECO:0000259" key="2">
    <source>
        <dbReference type="Pfam" id="PF13231"/>
    </source>
</evidence>
<keyword evidence="4" id="KW-1185">Reference proteome</keyword>
<dbReference type="GO" id="GO:0016757">
    <property type="term" value="F:glycosyltransferase activity"/>
    <property type="evidence" value="ECO:0007669"/>
    <property type="project" value="UniProtKB-KW"/>
</dbReference>
<gene>
    <name evidence="3" type="ORF">IQ19_03451</name>
</gene>
<comment type="caution">
    <text evidence="3">The sequence shown here is derived from an EMBL/GenBank/DDBJ whole genome shotgun (WGS) entry which is preliminary data.</text>
</comment>
<sequence>MKRFYLVWVMIFYLAAIYTYRFWNAVPYAAGWDQVDFSLAITEFDLVKMQPHFPGYPFFILGGMLFFIFIKNPSEALSMLNMTLMLLTSIPLFFLARHYLSVNKAALTVMVLQSVSYIAVMTGQPMSEGAALAIIPWYLWSLSAAMKKNQVGIGIIPAILLGLILGVRLSYAVFAAGLIFQWLNLFQRHGKKAVPKILLYCFIAVMAQLVWVSALAFNTGGFVYLFQLAFGFTEGHFSDWGGTAAVQGQPFWETLFFLIGWNMLWIGLGSGNVMVFIISMVLAVIAVIKFKNALDLKGDPLSILMVLLGAVYFLWALFAQNIDKPRHILPLLLLIVFGVAVISLRNSGKFINIVVGLFILAQTLTGLYYVKKQAEEMPAMYQLASYLEKKEEKFIVYTWEETRAFQYLEMPFSHKRIYTYPLFLRDIKDREETSIYVTGKAVEGFKQQGAEVEKEFVKVSEFHSDPLFDPVYNQIVLYKWNKNSGGESGE</sequence>
<feature type="transmembrane region" description="Helical" evidence="1">
    <location>
        <begin position="53"/>
        <end position="70"/>
    </location>
</feature>
<evidence type="ECO:0000256" key="1">
    <source>
        <dbReference type="SAM" id="Phobius"/>
    </source>
</evidence>
<dbReference type="RefSeq" id="WP_158638844.1">
    <property type="nucleotide sequence ID" value="NZ_CBCSDC010000003.1"/>
</dbReference>
<dbReference type="Proteomes" id="UP000318667">
    <property type="component" value="Unassembled WGS sequence"/>
</dbReference>
<proteinExistence type="predicted"/>
<feature type="transmembrane region" description="Helical" evidence="1">
    <location>
        <begin position="351"/>
        <end position="370"/>
    </location>
</feature>
<dbReference type="GeneID" id="65404597"/>
<evidence type="ECO:0000313" key="3">
    <source>
        <dbReference type="EMBL" id="TWH84863.1"/>
    </source>
</evidence>
<feature type="transmembrane region" description="Helical" evidence="1">
    <location>
        <begin position="328"/>
        <end position="344"/>
    </location>
</feature>
<feature type="transmembrane region" description="Helical" evidence="1">
    <location>
        <begin position="5"/>
        <end position="23"/>
    </location>
</feature>
<evidence type="ECO:0000313" key="4">
    <source>
        <dbReference type="Proteomes" id="UP000318667"/>
    </source>
</evidence>
<keyword evidence="3" id="KW-0808">Transferase</keyword>
<accession>A0A562JP97</accession>
<feature type="domain" description="Glycosyltransferase RgtA/B/C/D-like" evidence="2">
    <location>
        <begin position="54"/>
        <end position="211"/>
    </location>
</feature>
<feature type="transmembrane region" description="Helical" evidence="1">
    <location>
        <begin position="300"/>
        <end position="322"/>
    </location>
</feature>
<reference evidence="3 4" key="1">
    <citation type="journal article" date="2015" name="Stand. Genomic Sci.">
        <title>Genomic Encyclopedia of Bacterial and Archaeal Type Strains, Phase III: the genomes of soil and plant-associated and newly described type strains.</title>
        <authorList>
            <person name="Whitman W.B."/>
            <person name="Woyke T."/>
            <person name="Klenk H.P."/>
            <person name="Zhou Y."/>
            <person name="Lilburn T.G."/>
            <person name="Beck B.J."/>
            <person name="De Vos P."/>
            <person name="Vandamme P."/>
            <person name="Eisen J.A."/>
            <person name="Garrity G."/>
            <person name="Hugenholtz P."/>
            <person name="Kyrpides N.C."/>
        </authorList>
    </citation>
    <scope>NUCLEOTIDE SEQUENCE [LARGE SCALE GENOMIC DNA]</scope>
    <source>
        <strain evidence="3 4">CGMCC 1.10115</strain>
    </source>
</reference>
<feature type="transmembrane region" description="Helical" evidence="1">
    <location>
        <begin position="263"/>
        <end position="288"/>
    </location>
</feature>
<keyword evidence="1" id="KW-1133">Transmembrane helix</keyword>
<dbReference type="EMBL" id="VLKI01000010">
    <property type="protein sequence ID" value="TWH84863.1"/>
    <property type="molecule type" value="Genomic_DNA"/>
</dbReference>
<feature type="transmembrane region" description="Helical" evidence="1">
    <location>
        <begin position="197"/>
        <end position="217"/>
    </location>
</feature>
<keyword evidence="1" id="KW-0472">Membrane</keyword>
<protein>
    <submittedName>
        <fullName evidence="3">Dolichyl-phosphate-mannose-protein mannosyltransferase</fullName>
    </submittedName>
</protein>
<dbReference type="Pfam" id="PF13231">
    <property type="entry name" value="PMT_2"/>
    <property type="match status" value="1"/>
</dbReference>
<name>A0A562JP97_9BACI</name>
<feature type="transmembrane region" description="Helical" evidence="1">
    <location>
        <begin position="82"/>
        <end position="99"/>
    </location>
</feature>